<dbReference type="InterPro" id="IPR003593">
    <property type="entry name" value="AAA+_ATPase"/>
</dbReference>
<dbReference type="Pfam" id="PF00005">
    <property type="entry name" value="ABC_tran"/>
    <property type="match status" value="1"/>
</dbReference>
<keyword evidence="5" id="KW-1185">Reference proteome</keyword>
<dbReference type="STRING" id="1304281.ACM44_09035"/>
<gene>
    <name evidence="4" type="ORF">ACM44_09035</name>
</gene>
<evidence type="ECO:0000259" key="3">
    <source>
        <dbReference type="PROSITE" id="PS50893"/>
    </source>
</evidence>
<dbReference type="SMART" id="SM00382">
    <property type="entry name" value="AAA"/>
    <property type="match status" value="1"/>
</dbReference>
<dbReference type="InterPro" id="IPR027417">
    <property type="entry name" value="P-loop_NTPase"/>
</dbReference>
<dbReference type="GO" id="GO:0005524">
    <property type="term" value="F:ATP binding"/>
    <property type="evidence" value="ECO:0007669"/>
    <property type="project" value="UniProtKB-KW"/>
</dbReference>
<reference evidence="4 5" key="1">
    <citation type="journal article" date="2004" name="Int. J. Syst. Evol. Microbiol.">
        <title>Kaistella koreensis gen. nov., sp. nov., a novel member of the Chryseobacterium-Bergeyella-Riemerella branch.</title>
        <authorList>
            <person name="Kim M.K."/>
            <person name="Im W.T."/>
            <person name="Shin Y.K."/>
            <person name="Lim J.H."/>
            <person name="Kim S.H."/>
            <person name="Lee B.C."/>
            <person name="Park M.Y."/>
            <person name="Lee K.Y."/>
            <person name="Lee S.T."/>
        </authorList>
    </citation>
    <scope>NUCLEOTIDE SEQUENCE [LARGE SCALE GENOMIC DNA]</scope>
    <source>
        <strain evidence="4 5">CCUG 49689</strain>
    </source>
</reference>
<proteinExistence type="predicted"/>
<evidence type="ECO:0000313" key="4">
    <source>
        <dbReference type="EMBL" id="KMQ71075.1"/>
    </source>
</evidence>
<name>A0A0J7LPV3_9FLAO</name>
<evidence type="ECO:0000313" key="5">
    <source>
        <dbReference type="Proteomes" id="UP000035900"/>
    </source>
</evidence>
<keyword evidence="1" id="KW-0547">Nucleotide-binding</keyword>
<evidence type="ECO:0000256" key="2">
    <source>
        <dbReference type="ARBA" id="ARBA00022840"/>
    </source>
</evidence>
<dbReference type="CDD" id="cd03230">
    <property type="entry name" value="ABC_DR_subfamily_A"/>
    <property type="match status" value="1"/>
</dbReference>
<dbReference type="AlphaFoldDB" id="A0A0J7LPV3"/>
<dbReference type="PROSITE" id="PS50893">
    <property type="entry name" value="ABC_TRANSPORTER_2"/>
    <property type="match status" value="1"/>
</dbReference>
<organism evidence="4 5">
    <name type="scientific">Chryseobacterium koreense CCUG 49689</name>
    <dbReference type="NCBI Taxonomy" id="1304281"/>
    <lineage>
        <taxon>Bacteria</taxon>
        <taxon>Pseudomonadati</taxon>
        <taxon>Bacteroidota</taxon>
        <taxon>Flavobacteriia</taxon>
        <taxon>Flavobacteriales</taxon>
        <taxon>Weeksellaceae</taxon>
        <taxon>Chryseobacterium group</taxon>
        <taxon>Chryseobacterium</taxon>
    </lineage>
</organism>
<accession>A0A0J7LPV3</accession>
<keyword evidence="2" id="KW-0067">ATP-binding</keyword>
<dbReference type="Proteomes" id="UP000035900">
    <property type="component" value="Unassembled WGS sequence"/>
</dbReference>
<dbReference type="SUPFAM" id="SSF52540">
    <property type="entry name" value="P-loop containing nucleoside triphosphate hydrolases"/>
    <property type="match status" value="1"/>
</dbReference>
<dbReference type="GO" id="GO:0016887">
    <property type="term" value="F:ATP hydrolysis activity"/>
    <property type="evidence" value="ECO:0007669"/>
    <property type="project" value="InterPro"/>
</dbReference>
<dbReference type="EMBL" id="LFNG01000011">
    <property type="protein sequence ID" value="KMQ71075.1"/>
    <property type="molecule type" value="Genomic_DNA"/>
</dbReference>
<protein>
    <submittedName>
        <fullName evidence="4">ABC transporter</fullName>
    </submittedName>
</protein>
<dbReference type="OrthoDB" id="9801987at2"/>
<dbReference type="PANTHER" id="PTHR43038">
    <property type="entry name" value="ATP-BINDING CASSETTE, SUB-FAMILY H, MEMBER 1"/>
    <property type="match status" value="1"/>
</dbReference>
<dbReference type="InterPro" id="IPR003439">
    <property type="entry name" value="ABC_transporter-like_ATP-bd"/>
</dbReference>
<evidence type="ECO:0000256" key="1">
    <source>
        <dbReference type="ARBA" id="ARBA00022741"/>
    </source>
</evidence>
<dbReference type="PATRIC" id="fig|1304281.5.peg.1940"/>
<dbReference type="Gene3D" id="3.40.50.300">
    <property type="entry name" value="P-loop containing nucleotide triphosphate hydrolases"/>
    <property type="match status" value="1"/>
</dbReference>
<dbReference type="PANTHER" id="PTHR43038:SF3">
    <property type="entry name" value="ABC TRANSPORTER G FAMILY MEMBER 20 ISOFORM X1"/>
    <property type="match status" value="1"/>
</dbReference>
<feature type="domain" description="ABC transporter" evidence="3">
    <location>
        <begin position="2"/>
        <end position="228"/>
    </location>
</feature>
<sequence>MIEVKQLTKKFGKFTAVKDVTLDLQDGHSIALIGPNGCGKTTMIKCILGLNVVEEGDILVNEKSVKDHYLYRKDIGYMPQIGRYPENMTIGHTIQMIKDTRKLPEEHLDTELLEAFELEKIYDKKMGNLSGGTTQKVSAVLAFMFDPKIIILDEPTAGLDPLASEILKKKIIKEKNKGKLILITSHLLSELDEIVSEIIFMNEGKVLVHQSVDELLKQTNSGKISESIVSILKEMKK</sequence>
<comment type="caution">
    <text evidence="4">The sequence shown here is derived from an EMBL/GenBank/DDBJ whole genome shotgun (WGS) entry which is preliminary data.</text>
</comment>
<dbReference type="RefSeq" id="WP_048499707.1">
    <property type="nucleotide sequence ID" value="NZ_LFNG01000011.1"/>
</dbReference>